<feature type="domain" description="RING-type" evidence="16">
    <location>
        <begin position="87"/>
        <end position="129"/>
    </location>
</feature>
<keyword evidence="12" id="KW-0472">Membrane</keyword>
<dbReference type="Proteomes" id="UP000653305">
    <property type="component" value="Unassembled WGS sequence"/>
</dbReference>
<dbReference type="EMBL" id="BMAC01001462">
    <property type="protein sequence ID" value="GFQ07312.1"/>
    <property type="molecule type" value="Genomic_DNA"/>
</dbReference>
<dbReference type="GO" id="GO:0008270">
    <property type="term" value="F:zinc ion binding"/>
    <property type="evidence" value="ECO:0007669"/>
    <property type="project" value="UniProtKB-KW"/>
</dbReference>
<evidence type="ECO:0000256" key="9">
    <source>
        <dbReference type="ARBA" id="ARBA00022786"/>
    </source>
</evidence>
<evidence type="ECO:0000313" key="18">
    <source>
        <dbReference type="Proteomes" id="UP000653305"/>
    </source>
</evidence>
<feature type="compositionally biased region" description="Low complexity" evidence="15">
    <location>
        <begin position="232"/>
        <end position="243"/>
    </location>
</feature>
<dbReference type="PROSITE" id="PS50089">
    <property type="entry name" value="ZF_RING_2"/>
    <property type="match status" value="1"/>
</dbReference>
<dbReference type="Pfam" id="PF13639">
    <property type="entry name" value="zf-RING_2"/>
    <property type="match status" value="1"/>
</dbReference>
<evidence type="ECO:0000256" key="14">
    <source>
        <dbReference type="PROSITE-ProRule" id="PRU00175"/>
    </source>
</evidence>
<evidence type="ECO:0000256" key="15">
    <source>
        <dbReference type="SAM" id="MobiDB-lite"/>
    </source>
</evidence>
<comment type="subcellular location">
    <subcellularLocation>
        <location evidence="2">Membrane</location>
        <topology evidence="2">Single-pass membrane protein</topology>
    </subcellularLocation>
</comment>
<organism evidence="17 18">
    <name type="scientific">Phtheirospermum japonicum</name>
    <dbReference type="NCBI Taxonomy" id="374723"/>
    <lineage>
        <taxon>Eukaryota</taxon>
        <taxon>Viridiplantae</taxon>
        <taxon>Streptophyta</taxon>
        <taxon>Embryophyta</taxon>
        <taxon>Tracheophyta</taxon>
        <taxon>Spermatophyta</taxon>
        <taxon>Magnoliopsida</taxon>
        <taxon>eudicotyledons</taxon>
        <taxon>Gunneridae</taxon>
        <taxon>Pentapetalae</taxon>
        <taxon>asterids</taxon>
        <taxon>lamiids</taxon>
        <taxon>Lamiales</taxon>
        <taxon>Orobanchaceae</taxon>
        <taxon>Orobanchaceae incertae sedis</taxon>
        <taxon>Phtheirospermum</taxon>
    </lineage>
</organism>
<keyword evidence="5" id="KW-0808">Transferase</keyword>
<evidence type="ECO:0000256" key="1">
    <source>
        <dbReference type="ARBA" id="ARBA00000900"/>
    </source>
</evidence>
<feature type="region of interest" description="Disordered" evidence="15">
    <location>
        <begin position="182"/>
        <end position="249"/>
    </location>
</feature>
<dbReference type="SUPFAM" id="SSF57850">
    <property type="entry name" value="RING/U-box"/>
    <property type="match status" value="1"/>
</dbReference>
<comment type="pathway">
    <text evidence="3">Protein modification; protein ubiquitination.</text>
</comment>
<evidence type="ECO:0000259" key="16">
    <source>
        <dbReference type="PROSITE" id="PS50089"/>
    </source>
</evidence>
<dbReference type="PANTHER" id="PTHR45768:SF34">
    <property type="entry name" value="RING-H2 FINGER PROTEIN ATL64"/>
    <property type="match status" value="1"/>
</dbReference>
<dbReference type="UniPathway" id="UPA00143"/>
<comment type="catalytic activity">
    <reaction evidence="1">
        <text>S-ubiquitinyl-[E2 ubiquitin-conjugating enzyme]-L-cysteine + [acceptor protein]-L-lysine = [E2 ubiquitin-conjugating enzyme]-L-cysteine + N(6)-ubiquitinyl-[acceptor protein]-L-lysine.</text>
        <dbReference type="EC" id="2.3.2.27"/>
    </reaction>
</comment>
<dbReference type="InterPro" id="IPR013083">
    <property type="entry name" value="Znf_RING/FYVE/PHD"/>
</dbReference>
<dbReference type="PANTHER" id="PTHR45768">
    <property type="entry name" value="E3 UBIQUITIN-PROTEIN LIGASE RNF13-LIKE"/>
    <property type="match status" value="1"/>
</dbReference>
<dbReference type="GO" id="GO:0016020">
    <property type="term" value="C:membrane"/>
    <property type="evidence" value="ECO:0007669"/>
    <property type="project" value="UniProtKB-SubCell"/>
</dbReference>
<evidence type="ECO:0000256" key="2">
    <source>
        <dbReference type="ARBA" id="ARBA00004167"/>
    </source>
</evidence>
<keyword evidence="11" id="KW-1133">Transmembrane helix</keyword>
<keyword evidence="6" id="KW-0812">Transmembrane</keyword>
<dbReference type="GO" id="GO:0016567">
    <property type="term" value="P:protein ubiquitination"/>
    <property type="evidence" value="ECO:0007669"/>
    <property type="project" value="UniProtKB-UniPathway"/>
</dbReference>
<protein>
    <recommendedName>
        <fullName evidence="4">RING-type E3 ubiquitin transferase</fullName>
        <ecNumber evidence="4">2.3.2.27</ecNumber>
    </recommendedName>
</protein>
<evidence type="ECO:0000256" key="4">
    <source>
        <dbReference type="ARBA" id="ARBA00012483"/>
    </source>
</evidence>
<dbReference type="Gene3D" id="3.30.40.10">
    <property type="entry name" value="Zinc/RING finger domain, C3HC4 (zinc finger)"/>
    <property type="match status" value="1"/>
</dbReference>
<sequence>MVVAIIILFFVVAFVFCLHLYAKWFMYRRHETTTTTTTRRRRRLDFAATHQEITLVSALAHGLDPNILKTLPVMIFDPNEFKDGLECAVCLCEVSKGEKARLLPKCNHGFHLDCIDMWFQSHSTCPLCRNPVDNQKDSFFSDDELSLESVIVESPSFPTNVLFWGDESRVSTFGPCLDEENQISSGVAEPSSSSSTSSMTSSSNRRQMNEEDEQKSPIPTRLRSLKRLLSGNRRVNNPSSPRNLDLEQS</sequence>
<evidence type="ECO:0000256" key="8">
    <source>
        <dbReference type="ARBA" id="ARBA00022771"/>
    </source>
</evidence>
<evidence type="ECO:0000256" key="7">
    <source>
        <dbReference type="ARBA" id="ARBA00022723"/>
    </source>
</evidence>
<evidence type="ECO:0000256" key="13">
    <source>
        <dbReference type="ARBA" id="ARBA00024209"/>
    </source>
</evidence>
<dbReference type="InterPro" id="IPR001841">
    <property type="entry name" value="Znf_RING"/>
</dbReference>
<dbReference type="FunFam" id="3.30.40.10:FF:000475">
    <property type="entry name" value="RING-H2 finger protein ATL3"/>
    <property type="match status" value="1"/>
</dbReference>
<keyword evidence="10" id="KW-0862">Zinc</keyword>
<gene>
    <name evidence="17" type="ORF">PHJA_002875300</name>
</gene>
<dbReference type="EC" id="2.3.2.27" evidence="4"/>
<keyword evidence="8 14" id="KW-0863">Zinc-finger</keyword>
<feature type="compositionally biased region" description="Low complexity" evidence="15">
    <location>
        <begin position="191"/>
        <end position="203"/>
    </location>
</feature>
<reference evidence="17" key="1">
    <citation type="submission" date="2020-07" db="EMBL/GenBank/DDBJ databases">
        <title>Ethylene signaling mediates host invasion by parasitic plants.</title>
        <authorList>
            <person name="Yoshida S."/>
        </authorList>
    </citation>
    <scope>NUCLEOTIDE SEQUENCE</scope>
    <source>
        <strain evidence="17">Okayama</strain>
    </source>
</reference>
<dbReference type="SMART" id="SM00184">
    <property type="entry name" value="RING"/>
    <property type="match status" value="1"/>
</dbReference>
<keyword evidence="7" id="KW-0479">Metal-binding</keyword>
<evidence type="ECO:0000256" key="3">
    <source>
        <dbReference type="ARBA" id="ARBA00004906"/>
    </source>
</evidence>
<evidence type="ECO:0000256" key="10">
    <source>
        <dbReference type="ARBA" id="ARBA00022833"/>
    </source>
</evidence>
<accession>A0A830DNG4</accession>
<dbReference type="AlphaFoldDB" id="A0A830DNG4"/>
<evidence type="ECO:0000256" key="5">
    <source>
        <dbReference type="ARBA" id="ARBA00022679"/>
    </source>
</evidence>
<evidence type="ECO:0000256" key="6">
    <source>
        <dbReference type="ARBA" id="ARBA00022692"/>
    </source>
</evidence>
<keyword evidence="9" id="KW-0833">Ubl conjugation pathway</keyword>
<dbReference type="GO" id="GO:0061630">
    <property type="term" value="F:ubiquitin protein ligase activity"/>
    <property type="evidence" value="ECO:0007669"/>
    <property type="project" value="UniProtKB-EC"/>
</dbReference>
<evidence type="ECO:0000256" key="12">
    <source>
        <dbReference type="ARBA" id="ARBA00023136"/>
    </source>
</evidence>
<keyword evidence="18" id="KW-1185">Reference proteome</keyword>
<evidence type="ECO:0000256" key="11">
    <source>
        <dbReference type="ARBA" id="ARBA00022989"/>
    </source>
</evidence>
<proteinExistence type="inferred from homology"/>
<name>A0A830DNG4_9LAMI</name>
<dbReference type="OrthoDB" id="8062037at2759"/>
<comment type="caution">
    <text evidence="17">The sequence shown here is derived from an EMBL/GenBank/DDBJ whole genome shotgun (WGS) entry which is preliminary data.</text>
</comment>
<dbReference type="CDD" id="cd16461">
    <property type="entry name" value="RING-H2_EL5-like"/>
    <property type="match status" value="1"/>
</dbReference>
<comment type="similarity">
    <text evidence="13">Belongs to the RING-type zinc finger family. ATL subfamily.</text>
</comment>
<evidence type="ECO:0000313" key="17">
    <source>
        <dbReference type="EMBL" id="GFQ07312.1"/>
    </source>
</evidence>